<dbReference type="Gene3D" id="1.10.472.150">
    <property type="entry name" value="Glucose-regulated metallo-peptidase M90, N-terminal domain"/>
    <property type="match status" value="1"/>
</dbReference>
<keyword evidence="1" id="KW-0812">Transmembrane</keyword>
<gene>
    <name evidence="2" type="ORF">V0288_12120</name>
</gene>
<dbReference type="Pfam" id="PF06167">
    <property type="entry name" value="Peptidase_M90"/>
    <property type="match status" value="1"/>
</dbReference>
<dbReference type="AlphaFoldDB" id="A0AAW9QYB3"/>
<dbReference type="GO" id="GO:0008237">
    <property type="term" value="F:metallopeptidase activity"/>
    <property type="evidence" value="ECO:0007669"/>
    <property type="project" value="InterPro"/>
</dbReference>
<keyword evidence="3" id="KW-1185">Reference proteome</keyword>
<dbReference type="GO" id="GO:0004177">
    <property type="term" value="F:aminopeptidase activity"/>
    <property type="evidence" value="ECO:0007669"/>
    <property type="project" value="TreeGrafter"/>
</dbReference>
<dbReference type="PANTHER" id="PTHR30164:SF2">
    <property type="entry name" value="PROTEIN MTFA"/>
    <property type="match status" value="1"/>
</dbReference>
<dbReference type="EMBL" id="JBAFSM010000020">
    <property type="protein sequence ID" value="MEG3437864.1"/>
    <property type="molecule type" value="Genomic_DNA"/>
</dbReference>
<evidence type="ECO:0000256" key="1">
    <source>
        <dbReference type="SAM" id="Phobius"/>
    </source>
</evidence>
<dbReference type="Proteomes" id="UP001328733">
    <property type="component" value="Unassembled WGS sequence"/>
</dbReference>
<dbReference type="InterPro" id="IPR042252">
    <property type="entry name" value="MtfA_N"/>
</dbReference>
<dbReference type="CDD" id="cd20169">
    <property type="entry name" value="Peptidase_M90_mtfA"/>
    <property type="match status" value="1"/>
</dbReference>
<accession>A0AAW9QYB3</accession>
<dbReference type="RefSeq" id="WP_332865342.1">
    <property type="nucleotide sequence ID" value="NZ_JBAFSM010000020.1"/>
</dbReference>
<dbReference type="PANTHER" id="PTHR30164">
    <property type="entry name" value="MTFA PEPTIDASE"/>
    <property type="match status" value="1"/>
</dbReference>
<keyword evidence="1" id="KW-1133">Transmembrane helix</keyword>
<dbReference type="InterPro" id="IPR010384">
    <property type="entry name" value="MtfA_fam"/>
</dbReference>
<dbReference type="InterPro" id="IPR024079">
    <property type="entry name" value="MetalloPept_cat_dom_sf"/>
</dbReference>
<name>A0AAW9QYB3_9CHRO</name>
<dbReference type="FunFam" id="3.40.390.10:FF:000012">
    <property type="entry name" value="Protein MtfA"/>
    <property type="match status" value="1"/>
</dbReference>
<protein>
    <submittedName>
        <fullName evidence="2">M90 family metallopeptidase</fullName>
    </submittedName>
</protein>
<comment type="caution">
    <text evidence="2">The sequence shown here is derived from an EMBL/GenBank/DDBJ whole genome shotgun (WGS) entry which is preliminary data.</text>
</comment>
<sequence>MLETPIFLSLVTLVLFAIVFYPRFIAWRRERIRCRPFPDRWRSIVERNVPLYSRFPRLRREQLQGHIQVFLAEKQFIPCGGLTVNEEMRVTVAAIACLLLPDGGGDYFSRLRSILLYPTAYLATEMNPLGNYGIEERRVVRLGESWTRDQLVLSWQQVQQDIHNWEDGHNVVLHEFAHQLDAEDGAVQGVPLLPKDIDPDHWSKVMTEEYEKLCRSSERGMKTEIDPYGATNPAEFFAVVTETFFENPRSLRARHPALYELLQQYYRLDPARRDNW</sequence>
<proteinExistence type="predicted"/>
<evidence type="ECO:0000313" key="2">
    <source>
        <dbReference type="EMBL" id="MEG3437864.1"/>
    </source>
</evidence>
<keyword evidence="1" id="KW-0472">Membrane</keyword>
<feature type="transmembrane region" description="Helical" evidence="1">
    <location>
        <begin position="6"/>
        <end position="26"/>
    </location>
</feature>
<evidence type="ECO:0000313" key="3">
    <source>
        <dbReference type="Proteomes" id="UP001328733"/>
    </source>
</evidence>
<organism evidence="2 3">
    <name type="scientific">Pannus brasiliensis CCIBt3594</name>
    <dbReference type="NCBI Taxonomy" id="1427578"/>
    <lineage>
        <taxon>Bacteria</taxon>
        <taxon>Bacillati</taxon>
        <taxon>Cyanobacteriota</taxon>
        <taxon>Cyanophyceae</taxon>
        <taxon>Oscillatoriophycideae</taxon>
        <taxon>Chroococcales</taxon>
        <taxon>Microcystaceae</taxon>
        <taxon>Pannus</taxon>
    </lineage>
</organism>
<dbReference type="SUPFAM" id="SSF55486">
    <property type="entry name" value="Metalloproteases ('zincins'), catalytic domain"/>
    <property type="match status" value="1"/>
</dbReference>
<dbReference type="GO" id="GO:0005829">
    <property type="term" value="C:cytosol"/>
    <property type="evidence" value="ECO:0007669"/>
    <property type="project" value="TreeGrafter"/>
</dbReference>
<reference evidence="2 3" key="1">
    <citation type="submission" date="2024-01" db="EMBL/GenBank/DDBJ databases">
        <title>Genomic insights into the taxonomy and metabolism of the cyanobacterium Pannus brasiliensis CCIBt3594.</title>
        <authorList>
            <person name="Machado M."/>
            <person name="Botero N.B."/>
            <person name="Andreote A.P.D."/>
            <person name="Feitosa A.M.T."/>
            <person name="Popin R."/>
            <person name="Sivonen K."/>
            <person name="Fiore M.F."/>
        </authorList>
    </citation>
    <scope>NUCLEOTIDE SEQUENCE [LARGE SCALE GENOMIC DNA]</scope>
    <source>
        <strain evidence="2 3">CCIBt3594</strain>
    </source>
</reference>
<dbReference type="Gene3D" id="3.40.390.10">
    <property type="entry name" value="Collagenase (Catalytic Domain)"/>
    <property type="match status" value="1"/>
</dbReference>